<evidence type="ECO:0000256" key="4">
    <source>
        <dbReference type="ARBA" id="ARBA00022603"/>
    </source>
</evidence>
<dbReference type="SUPFAM" id="SSF82199">
    <property type="entry name" value="SET domain"/>
    <property type="match status" value="1"/>
</dbReference>
<feature type="region of interest" description="Disordered" evidence="14">
    <location>
        <begin position="53"/>
        <end position="113"/>
    </location>
</feature>
<evidence type="ECO:0000256" key="5">
    <source>
        <dbReference type="ARBA" id="ARBA00022679"/>
    </source>
</evidence>
<evidence type="ECO:0000313" key="18">
    <source>
        <dbReference type="Proteomes" id="UP001209570"/>
    </source>
</evidence>
<keyword evidence="8" id="KW-0677">Repeat</keyword>
<evidence type="ECO:0000256" key="2">
    <source>
        <dbReference type="ARBA" id="ARBA00004286"/>
    </source>
</evidence>
<dbReference type="InterPro" id="IPR013083">
    <property type="entry name" value="Znf_RING/FYVE/PHD"/>
</dbReference>
<evidence type="ECO:0000256" key="13">
    <source>
        <dbReference type="PROSITE-ProRule" id="PRU00146"/>
    </source>
</evidence>
<feature type="compositionally biased region" description="Basic and acidic residues" evidence="14">
    <location>
        <begin position="69"/>
        <end position="78"/>
    </location>
</feature>
<evidence type="ECO:0000256" key="11">
    <source>
        <dbReference type="ARBA" id="ARBA00022853"/>
    </source>
</evidence>
<feature type="region of interest" description="Disordered" evidence="14">
    <location>
        <begin position="1"/>
        <end position="36"/>
    </location>
</feature>
<evidence type="ECO:0000256" key="7">
    <source>
        <dbReference type="ARBA" id="ARBA00022723"/>
    </source>
</evidence>
<dbReference type="PROSITE" id="PS50016">
    <property type="entry name" value="ZF_PHD_2"/>
    <property type="match status" value="1"/>
</dbReference>
<evidence type="ECO:0000259" key="16">
    <source>
        <dbReference type="PROSITE" id="PS51215"/>
    </source>
</evidence>
<keyword evidence="7" id="KW-0479">Metal-binding</keyword>
<evidence type="ECO:0000256" key="10">
    <source>
        <dbReference type="ARBA" id="ARBA00022833"/>
    </source>
</evidence>
<dbReference type="EMBL" id="JAKCXM010000051">
    <property type="protein sequence ID" value="KAJ0405069.1"/>
    <property type="molecule type" value="Genomic_DNA"/>
</dbReference>
<dbReference type="InterPro" id="IPR055197">
    <property type="entry name" value="PHDvar_NSD"/>
</dbReference>
<evidence type="ECO:0000256" key="3">
    <source>
        <dbReference type="ARBA" id="ARBA00022454"/>
    </source>
</evidence>
<keyword evidence="6" id="KW-0949">S-adenosyl-L-methionine</keyword>
<evidence type="ECO:0000256" key="9">
    <source>
        <dbReference type="ARBA" id="ARBA00022771"/>
    </source>
</evidence>
<dbReference type="GO" id="GO:0032259">
    <property type="term" value="P:methylation"/>
    <property type="evidence" value="ECO:0007669"/>
    <property type="project" value="UniProtKB-KW"/>
</dbReference>
<dbReference type="GO" id="GO:0008270">
    <property type="term" value="F:zinc ion binding"/>
    <property type="evidence" value="ECO:0007669"/>
    <property type="project" value="UniProtKB-KW"/>
</dbReference>
<dbReference type="PROSITE" id="PS01359">
    <property type="entry name" value="ZF_PHD_1"/>
    <property type="match status" value="1"/>
</dbReference>
<dbReference type="GO" id="GO:0005694">
    <property type="term" value="C:chromosome"/>
    <property type="evidence" value="ECO:0007669"/>
    <property type="project" value="UniProtKB-SubCell"/>
</dbReference>
<keyword evidence="18" id="KW-1185">Reference proteome</keyword>
<dbReference type="InterPro" id="IPR046341">
    <property type="entry name" value="SET_dom_sf"/>
</dbReference>
<reference evidence="17" key="1">
    <citation type="submission" date="2021-12" db="EMBL/GenBank/DDBJ databases">
        <title>Prjna785345.</title>
        <authorList>
            <person name="Rujirawat T."/>
            <person name="Krajaejun T."/>
        </authorList>
    </citation>
    <scope>NUCLEOTIDE SEQUENCE</scope>
    <source>
        <strain evidence="17">Pi057C3</strain>
    </source>
</reference>
<evidence type="ECO:0000256" key="6">
    <source>
        <dbReference type="ARBA" id="ARBA00022691"/>
    </source>
</evidence>
<dbReference type="InterPro" id="IPR055198">
    <property type="entry name" value="NSD_PHD"/>
</dbReference>
<dbReference type="Gene3D" id="2.170.270.10">
    <property type="entry name" value="SET domain"/>
    <property type="match status" value="1"/>
</dbReference>
<evidence type="ECO:0000256" key="14">
    <source>
        <dbReference type="SAM" id="MobiDB-lite"/>
    </source>
</evidence>
<dbReference type="PROSITE" id="PS51215">
    <property type="entry name" value="AWS"/>
    <property type="match status" value="1"/>
</dbReference>
<dbReference type="SMART" id="SM00249">
    <property type="entry name" value="PHD"/>
    <property type="match status" value="3"/>
</dbReference>
<dbReference type="GO" id="GO:0042054">
    <property type="term" value="F:histone methyltransferase activity"/>
    <property type="evidence" value="ECO:0007669"/>
    <property type="project" value="InterPro"/>
</dbReference>
<dbReference type="SUPFAM" id="SSF57903">
    <property type="entry name" value="FYVE/PHD zinc finger"/>
    <property type="match status" value="2"/>
</dbReference>
<comment type="caution">
    <text evidence="17">The sequence shown here is derived from an EMBL/GenBank/DDBJ whole genome shotgun (WGS) entry which is preliminary data.</text>
</comment>
<comment type="subcellular location">
    <subcellularLocation>
        <location evidence="2">Chromosome</location>
    </subcellularLocation>
    <subcellularLocation>
        <location evidence="1">Nucleus</location>
    </subcellularLocation>
</comment>
<name>A0AAD5LLI9_PYTIN</name>
<keyword evidence="5" id="KW-0808">Transferase</keyword>
<sequence length="728" mass="80153">METQPEMLMAQEPEAEASPLMVSSGEQSVDGATTAQAAAANVGTDVACANVGSLPLQPSAVGSNASPTKAEDKKRHADGPASTDGDAASPVAKKIRTHSDSEGEGEGAPPAATVAAVAEDAETNTAANSGAGAALEPSELCEGLEVDVFCTRTKMWLPAKIESVVANGGGCVVHFMGWNKNVDETISPSSCQQRIAAKGSEAAQAWAEFDQRKAARQRKALERQKAKEEALARTEAKLPSEDVEPPSFVQVGATRSGRRLTKRVLNEGVVVQRKKKTASEAAASKKKSAVEFAREIQEESPCGACGEYEDDALTDMIFCDGGCLNSYHISCLGLDSVPEEDTWLCEQCRTNEQQCFACGRNGTIGERGGVFRCSVISCGKFYHQSCISGHKLARRFGRGVKSMAASDVKDGADVDDGEDEEEASAFRCPRHVCSVCENTKKSSDLMFCLRCPESYHPHCVPPSARYNNVGLLCFRHPHDTLPRIPAQFLLDRNFDSVVVDFNLRLPNLYLPPNEPLESDMNDYHHFRLQIDCMETVKKQPPTYRTLVRNIYTFKQTRENLEDIPMCVCKEKCGDDCINRLSFIECFGSPPTVQGSSDSSKGEKIKEFNCPLGENCGNRALHQRIYPRFERFHTAEKGWGLKVLEPVKAGQLVIEYVGEVINEEEKNRRLSEHARLNPEDKNMYIMELSNGVYIDARHKGIRGYDFLQRKEFRDRRKHNRNAKDDASTL</sequence>
<dbReference type="InterPro" id="IPR001965">
    <property type="entry name" value="Znf_PHD"/>
</dbReference>
<keyword evidence="9 13" id="KW-0863">Zinc-finger</keyword>
<dbReference type="Pfam" id="PF23004">
    <property type="entry name" value="PHDvar_NSD"/>
    <property type="match status" value="1"/>
</dbReference>
<keyword evidence="12" id="KW-0539">Nucleus</keyword>
<keyword evidence="4" id="KW-0489">Methyltransferase</keyword>
<dbReference type="AlphaFoldDB" id="A0AAD5LLI9"/>
<dbReference type="CDD" id="cd15566">
    <property type="entry name" value="PHD3_NSD"/>
    <property type="match status" value="1"/>
</dbReference>
<dbReference type="SUPFAM" id="SSF54160">
    <property type="entry name" value="Chromo domain-like"/>
    <property type="match status" value="1"/>
</dbReference>
<evidence type="ECO:0000256" key="8">
    <source>
        <dbReference type="ARBA" id="ARBA00022737"/>
    </source>
</evidence>
<dbReference type="InterPro" id="IPR006560">
    <property type="entry name" value="AWS_dom"/>
</dbReference>
<evidence type="ECO:0000256" key="1">
    <source>
        <dbReference type="ARBA" id="ARBA00004123"/>
    </source>
</evidence>
<dbReference type="InterPro" id="IPR019787">
    <property type="entry name" value="Znf_PHD-finger"/>
</dbReference>
<dbReference type="Gene3D" id="3.30.40.10">
    <property type="entry name" value="Zinc/RING finger domain, C3HC4 (zinc finger)"/>
    <property type="match status" value="2"/>
</dbReference>
<dbReference type="InterPro" id="IPR016197">
    <property type="entry name" value="Chromo-like_dom_sf"/>
</dbReference>
<keyword evidence="10" id="KW-0862">Zinc</keyword>
<evidence type="ECO:0000313" key="17">
    <source>
        <dbReference type="EMBL" id="KAJ0405069.1"/>
    </source>
</evidence>
<evidence type="ECO:0000256" key="12">
    <source>
        <dbReference type="ARBA" id="ARBA00023242"/>
    </source>
</evidence>
<dbReference type="Pfam" id="PF22908">
    <property type="entry name" value="PHD_NSD"/>
    <property type="match status" value="1"/>
</dbReference>
<keyword evidence="3" id="KW-0158">Chromosome</keyword>
<dbReference type="Pfam" id="PF00628">
    <property type="entry name" value="PHD"/>
    <property type="match status" value="1"/>
</dbReference>
<dbReference type="InterPro" id="IPR001214">
    <property type="entry name" value="SET_dom"/>
</dbReference>
<accession>A0AAD5LLI9</accession>
<gene>
    <name evidence="17" type="ORF">P43SY_001213</name>
</gene>
<feature type="domain" description="AWS" evidence="16">
    <location>
        <begin position="561"/>
        <end position="624"/>
    </location>
</feature>
<dbReference type="InterPro" id="IPR050777">
    <property type="entry name" value="SET2_Histone-Lys_MeTrsfase"/>
</dbReference>
<dbReference type="InterPro" id="IPR011011">
    <property type="entry name" value="Znf_FYVE_PHD"/>
</dbReference>
<feature type="domain" description="PHD-type" evidence="15">
    <location>
        <begin position="299"/>
        <end position="351"/>
    </location>
</feature>
<dbReference type="CDD" id="cd15565">
    <property type="entry name" value="PHD2_NSD"/>
    <property type="match status" value="1"/>
</dbReference>
<dbReference type="Pfam" id="PF00856">
    <property type="entry name" value="SET"/>
    <property type="match status" value="1"/>
</dbReference>
<proteinExistence type="predicted"/>
<dbReference type="PANTHER" id="PTHR22884">
    <property type="entry name" value="SET DOMAIN PROTEINS"/>
    <property type="match status" value="1"/>
</dbReference>
<dbReference type="Gene3D" id="2.30.30.140">
    <property type="match status" value="1"/>
</dbReference>
<protein>
    <recommendedName>
        <fullName evidence="19">Histone-lysine N-methyltransferase</fullName>
    </recommendedName>
</protein>
<keyword evidence="11" id="KW-0156">Chromatin regulator</keyword>
<evidence type="ECO:0000259" key="15">
    <source>
        <dbReference type="PROSITE" id="PS50016"/>
    </source>
</evidence>
<evidence type="ECO:0008006" key="19">
    <source>
        <dbReference type="Google" id="ProtNLM"/>
    </source>
</evidence>
<dbReference type="Proteomes" id="UP001209570">
    <property type="component" value="Unassembled WGS sequence"/>
</dbReference>
<dbReference type="InterPro" id="IPR019786">
    <property type="entry name" value="Zinc_finger_PHD-type_CS"/>
</dbReference>
<organism evidence="17 18">
    <name type="scientific">Pythium insidiosum</name>
    <name type="common">Pythiosis disease agent</name>
    <dbReference type="NCBI Taxonomy" id="114742"/>
    <lineage>
        <taxon>Eukaryota</taxon>
        <taxon>Sar</taxon>
        <taxon>Stramenopiles</taxon>
        <taxon>Oomycota</taxon>
        <taxon>Peronosporomycetes</taxon>
        <taxon>Pythiales</taxon>
        <taxon>Pythiaceae</taxon>
        <taxon>Pythium</taxon>
    </lineage>
</organism>
<dbReference type="GO" id="GO:0005634">
    <property type="term" value="C:nucleus"/>
    <property type="evidence" value="ECO:0007669"/>
    <property type="project" value="UniProtKB-SubCell"/>
</dbReference>